<dbReference type="GeneID" id="41955555"/>
<protein>
    <submittedName>
        <fullName evidence="2">Uncharacterized protein</fullName>
    </submittedName>
</protein>
<gene>
    <name evidence="2" type="ORF">PgNI_00563</name>
</gene>
<dbReference type="AlphaFoldDB" id="A0A6P8BHZ1"/>
<accession>A0A6P8BHZ1</accession>
<proteinExistence type="predicted"/>
<organism evidence="1 2">
    <name type="scientific">Pyricularia grisea</name>
    <name type="common">Crabgrass-specific blast fungus</name>
    <name type="synonym">Magnaporthe grisea</name>
    <dbReference type="NCBI Taxonomy" id="148305"/>
    <lineage>
        <taxon>Eukaryota</taxon>
        <taxon>Fungi</taxon>
        <taxon>Dikarya</taxon>
        <taxon>Ascomycota</taxon>
        <taxon>Pezizomycotina</taxon>
        <taxon>Sordariomycetes</taxon>
        <taxon>Sordariomycetidae</taxon>
        <taxon>Magnaporthales</taxon>
        <taxon>Pyriculariaceae</taxon>
        <taxon>Pyricularia</taxon>
    </lineage>
</organism>
<dbReference type="Proteomes" id="UP000515153">
    <property type="component" value="Unplaced"/>
</dbReference>
<dbReference type="RefSeq" id="XP_030986661.1">
    <property type="nucleotide sequence ID" value="XM_031120641.1"/>
</dbReference>
<dbReference type="KEGG" id="pgri:PgNI_00563"/>
<keyword evidence="1" id="KW-1185">Reference proteome</keyword>
<reference evidence="2" key="1">
    <citation type="journal article" date="2019" name="Mol. Biol. Evol.">
        <title>Blast fungal genomes show frequent chromosomal changes, gene gains and losses, and effector gene turnover.</title>
        <authorList>
            <person name="Gomez Luciano L.B."/>
            <person name="Jason Tsai I."/>
            <person name="Chuma I."/>
            <person name="Tosa Y."/>
            <person name="Chen Y.H."/>
            <person name="Li J.Y."/>
            <person name="Li M.Y."/>
            <person name="Jade Lu M.Y."/>
            <person name="Nakayashiki H."/>
            <person name="Li W.H."/>
        </authorList>
    </citation>
    <scope>NUCLEOTIDE SEQUENCE</scope>
    <source>
        <strain evidence="2">NI907</strain>
    </source>
</reference>
<reference evidence="2" key="3">
    <citation type="submission" date="2025-08" db="UniProtKB">
        <authorList>
            <consortium name="RefSeq"/>
        </authorList>
    </citation>
    <scope>IDENTIFICATION</scope>
    <source>
        <strain evidence="2">NI907</strain>
    </source>
</reference>
<sequence length="110" mass="12365">MAPKISIVLGPVDHCKFESKLDDKGAYVVTKKDDCGKEECPTSDNYKPNFGVKVVGNSWLNSFLATQTDLCADERFSQKAVFLGAYSRLFYPEIQPQVKPDELIASQRMR</sequence>
<evidence type="ECO:0000313" key="1">
    <source>
        <dbReference type="Proteomes" id="UP000515153"/>
    </source>
</evidence>
<reference evidence="2" key="2">
    <citation type="submission" date="2019-10" db="EMBL/GenBank/DDBJ databases">
        <authorList>
            <consortium name="NCBI Genome Project"/>
        </authorList>
    </citation>
    <scope>NUCLEOTIDE SEQUENCE</scope>
    <source>
        <strain evidence="2">NI907</strain>
    </source>
</reference>
<evidence type="ECO:0000313" key="2">
    <source>
        <dbReference type="RefSeq" id="XP_030986661.1"/>
    </source>
</evidence>
<name>A0A6P8BHZ1_PYRGI</name>